<gene>
    <name evidence="6" type="ORF">KS419_17375</name>
</gene>
<dbReference type="PANTHER" id="PTHR30385:SF4">
    <property type="entry name" value="RNA POLYMERASE SIGMA-E FACTOR"/>
    <property type="match status" value="1"/>
</dbReference>
<keyword evidence="2" id="KW-0731">Sigma factor</keyword>
<keyword evidence="1" id="KW-0805">Transcription regulation</keyword>
<organism evidence="6 7">
    <name type="scientific">Evansella tamaricis</name>
    <dbReference type="NCBI Taxonomy" id="2069301"/>
    <lineage>
        <taxon>Bacteria</taxon>
        <taxon>Bacillati</taxon>
        <taxon>Bacillota</taxon>
        <taxon>Bacilli</taxon>
        <taxon>Bacillales</taxon>
        <taxon>Bacillaceae</taxon>
        <taxon>Evansella</taxon>
    </lineage>
</organism>
<dbReference type="Proteomes" id="UP000784880">
    <property type="component" value="Unassembled WGS sequence"/>
</dbReference>
<evidence type="ECO:0000313" key="7">
    <source>
        <dbReference type="Proteomes" id="UP000784880"/>
    </source>
</evidence>
<evidence type="ECO:0000256" key="1">
    <source>
        <dbReference type="ARBA" id="ARBA00023015"/>
    </source>
</evidence>
<evidence type="ECO:0000313" key="6">
    <source>
        <dbReference type="EMBL" id="MBU9713502.1"/>
    </source>
</evidence>
<evidence type="ECO:0000256" key="4">
    <source>
        <dbReference type="ARBA" id="ARBA00023163"/>
    </source>
</evidence>
<dbReference type="NCBIfam" id="TIGR02937">
    <property type="entry name" value="sigma70-ECF"/>
    <property type="match status" value="1"/>
</dbReference>
<dbReference type="InterPro" id="IPR007627">
    <property type="entry name" value="RNA_pol_sigma70_r2"/>
</dbReference>
<dbReference type="RefSeq" id="WP_217067659.1">
    <property type="nucleotide sequence ID" value="NZ_JAHQCS010000141.1"/>
</dbReference>
<dbReference type="InterPro" id="IPR014284">
    <property type="entry name" value="RNA_pol_sigma-70_dom"/>
</dbReference>
<keyword evidence="4" id="KW-0804">Transcription</keyword>
<protein>
    <submittedName>
        <fullName evidence="6">Sigma-70 family RNA polymerase sigma factor</fullName>
    </submittedName>
</protein>
<dbReference type="Pfam" id="PF04542">
    <property type="entry name" value="Sigma70_r2"/>
    <property type="match status" value="1"/>
</dbReference>
<proteinExistence type="predicted"/>
<comment type="caution">
    <text evidence="6">The sequence shown here is derived from an EMBL/GenBank/DDBJ whole genome shotgun (WGS) entry which is preliminary data.</text>
</comment>
<feature type="domain" description="RNA polymerase sigma-70 region 2" evidence="5">
    <location>
        <begin position="21"/>
        <end position="84"/>
    </location>
</feature>
<evidence type="ECO:0000256" key="2">
    <source>
        <dbReference type="ARBA" id="ARBA00023082"/>
    </source>
</evidence>
<reference evidence="6 7" key="1">
    <citation type="submission" date="2021-06" db="EMBL/GenBank/DDBJ databases">
        <title>Bacillus sp. RD4P76, an endophyte from a halophyte.</title>
        <authorList>
            <person name="Sun J.-Q."/>
        </authorList>
    </citation>
    <scope>NUCLEOTIDE SEQUENCE [LARGE SCALE GENOMIC DNA]</scope>
    <source>
        <strain evidence="6 7">CGMCC 1.15917</strain>
    </source>
</reference>
<dbReference type="EMBL" id="JAHQCS010000141">
    <property type="protein sequence ID" value="MBU9713502.1"/>
    <property type="molecule type" value="Genomic_DNA"/>
</dbReference>
<evidence type="ECO:0000256" key="3">
    <source>
        <dbReference type="ARBA" id="ARBA00023125"/>
    </source>
</evidence>
<accession>A0ABS6JIL6</accession>
<keyword evidence="7" id="KW-1185">Reference proteome</keyword>
<dbReference type="PANTHER" id="PTHR30385">
    <property type="entry name" value="SIGMA FACTOR F FLAGELLAR"/>
    <property type="match status" value="1"/>
</dbReference>
<keyword evidence="3" id="KW-0238">DNA-binding</keyword>
<sequence length="173" mass="20967">MEKEWNEEKEKKEREFEECCEEYMPLVYSAIRRYNLQNNREEFLQIGRIALFEAWRNYDPNQGPFAPYAKSYVYGRIKESLYKDNRWNTNQFPMEPLTMTEVMGTQSQVDDQQRIVIEDWLKRSILSEREQLWVKESILNGLNTKDICEKYGVGVPTVKSWKRFALMKLREIW</sequence>
<name>A0ABS6JIL6_9BACI</name>
<evidence type="ECO:0000259" key="5">
    <source>
        <dbReference type="Pfam" id="PF04542"/>
    </source>
</evidence>